<organism evidence="3 4">
    <name type="scientific">Ascodesmis nigricans</name>
    <dbReference type="NCBI Taxonomy" id="341454"/>
    <lineage>
        <taxon>Eukaryota</taxon>
        <taxon>Fungi</taxon>
        <taxon>Dikarya</taxon>
        <taxon>Ascomycota</taxon>
        <taxon>Pezizomycotina</taxon>
        <taxon>Pezizomycetes</taxon>
        <taxon>Pezizales</taxon>
        <taxon>Ascodesmidaceae</taxon>
        <taxon>Ascodesmis</taxon>
    </lineage>
</organism>
<dbReference type="InParanoid" id="A0A4S2MXR4"/>
<feature type="region of interest" description="Disordered" evidence="1">
    <location>
        <begin position="193"/>
        <end position="213"/>
    </location>
</feature>
<feature type="compositionally biased region" description="Low complexity" evidence="1">
    <location>
        <begin position="368"/>
        <end position="379"/>
    </location>
</feature>
<feature type="compositionally biased region" description="Gly residues" evidence="1">
    <location>
        <begin position="356"/>
        <end position="367"/>
    </location>
</feature>
<sequence>MQLHLTTTNLHLLLLLASTANAIPFTSLLPRAINLSSLNLPNITPNVTITGTDPFSALSSNQTAAVAALKQANTNATTSSDFCRALSTAQASASAQNPGAGKSIDAGSAQSTLSFLSSLFQKRSNMADPDPNYNKNDNVNIVSDCGGCGGRNGGSNSRSRTFSAGCGRNCNRNRNDNVIAKEVEGGAEKRRRAVGGAVGEESENWNVNPAGETWSESVPSAYGGGETNMNVNTPCSCSGAGTLEEGSYGGSYGSRYGGYGGVSSADAHEIAAGAIDEALTNIGSGGCICKRDNIYGDLNLNIFNAIVTTYGDANGTVFNGTNGYQINGVIVPDELRNYQPTTLKNACQVFLQEEQTGGGNTTTGGGNATTTGGPQNNTQTALDTDMNAAMEEEQEEEQGLTRRFLEWVKN</sequence>
<evidence type="ECO:0000313" key="3">
    <source>
        <dbReference type="EMBL" id="TGZ81384.1"/>
    </source>
</evidence>
<keyword evidence="4" id="KW-1185">Reference proteome</keyword>
<dbReference type="AlphaFoldDB" id="A0A4S2MXR4"/>
<evidence type="ECO:0000256" key="2">
    <source>
        <dbReference type="SAM" id="SignalP"/>
    </source>
</evidence>
<feature type="chain" id="PRO_5020306657" description="Killer toxin Kp4 domain-containing protein" evidence="2">
    <location>
        <begin position="23"/>
        <end position="410"/>
    </location>
</feature>
<feature type="region of interest" description="Disordered" evidence="1">
    <location>
        <begin position="355"/>
        <end position="379"/>
    </location>
</feature>
<dbReference type="Proteomes" id="UP000298138">
    <property type="component" value="Unassembled WGS sequence"/>
</dbReference>
<feature type="signal peptide" evidence="2">
    <location>
        <begin position="1"/>
        <end position="22"/>
    </location>
</feature>
<evidence type="ECO:0000256" key="1">
    <source>
        <dbReference type="SAM" id="MobiDB-lite"/>
    </source>
</evidence>
<keyword evidence="2" id="KW-0732">Signal</keyword>
<accession>A0A4S2MXR4</accession>
<proteinExistence type="predicted"/>
<protein>
    <recommendedName>
        <fullName evidence="5">Killer toxin Kp4 domain-containing protein</fullName>
    </recommendedName>
</protein>
<evidence type="ECO:0008006" key="5">
    <source>
        <dbReference type="Google" id="ProtNLM"/>
    </source>
</evidence>
<name>A0A4S2MXR4_9PEZI</name>
<reference evidence="3 4" key="1">
    <citation type="submission" date="2019-04" db="EMBL/GenBank/DDBJ databases">
        <title>Comparative genomics and transcriptomics to analyze fruiting body development in filamentous ascomycetes.</title>
        <authorList>
            <consortium name="DOE Joint Genome Institute"/>
            <person name="Lutkenhaus R."/>
            <person name="Traeger S."/>
            <person name="Breuer J."/>
            <person name="Kuo A."/>
            <person name="Lipzen A."/>
            <person name="Pangilinan J."/>
            <person name="Dilworth D."/>
            <person name="Sandor L."/>
            <person name="Poggeler S."/>
            <person name="Barry K."/>
            <person name="Grigoriev I.V."/>
            <person name="Nowrousian M."/>
        </authorList>
    </citation>
    <scope>NUCLEOTIDE SEQUENCE [LARGE SCALE GENOMIC DNA]</scope>
    <source>
        <strain evidence="3 4">CBS 389.68</strain>
    </source>
</reference>
<gene>
    <name evidence="3" type="ORF">EX30DRAFT_371394</name>
</gene>
<dbReference type="EMBL" id="ML220119">
    <property type="protein sequence ID" value="TGZ81384.1"/>
    <property type="molecule type" value="Genomic_DNA"/>
</dbReference>
<evidence type="ECO:0000313" key="4">
    <source>
        <dbReference type="Proteomes" id="UP000298138"/>
    </source>
</evidence>